<dbReference type="Proteomes" id="UP000002219">
    <property type="component" value="Chromosome 1"/>
</dbReference>
<evidence type="ECO:0000256" key="1">
    <source>
        <dbReference type="SAM" id="MobiDB-lite"/>
    </source>
</evidence>
<proteinExistence type="predicted"/>
<accession>D7B5Z9</accession>
<evidence type="ECO:0000313" key="3">
    <source>
        <dbReference type="Proteomes" id="UP000002219"/>
    </source>
</evidence>
<dbReference type="HOGENOM" id="CLU_1353499_0_0_11"/>
<dbReference type="GeneID" id="91486394"/>
<organism evidence="2 3">
    <name type="scientific">Nocardiopsis dassonvillei (strain ATCC 23218 / DSM 43111 / CIP 107115 / JCM 7437 / KCTC 9190 / NBRC 14626 / NCTC 10488 / NRRL B-5397 / IMRU 509)</name>
    <name type="common">Actinomadura dassonvillei</name>
    <dbReference type="NCBI Taxonomy" id="446468"/>
    <lineage>
        <taxon>Bacteria</taxon>
        <taxon>Bacillati</taxon>
        <taxon>Actinomycetota</taxon>
        <taxon>Actinomycetes</taxon>
        <taxon>Streptosporangiales</taxon>
        <taxon>Nocardiopsidaceae</taxon>
        <taxon>Nocardiopsis</taxon>
    </lineage>
</organism>
<dbReference type="KEGG" id="nda:Ndas_3845"/>
<feature type="region of interest" description="Disordered" evidence="1">
    <location>
        <begin position="35"/>
        <end position="87"/>
    </location>
</feature>
<name>D7B5Z9_NOCDD</name>
<dbReference type="OrthoDB" id="3431963at2"/>
<reference evidence="2 3" key="1">
    <citation type="journal article" date="2010" name="Stand. Genomic Sci.">
        <title>Complete genome sequence of Nocardiopsis dassonvillei type strain (IMRU 509).</title>
        <authorList>
            <person name="Sun H."/>
            <person name="Lapidus A."/>
            <person name="Nolan M."/>
            <person name="Lucas S."/>
            <person name="Del Rio T.G."/>
            <person name="Tice H."/>
            <person name="Cheng J.F."/>
            <person name="Tapia R."/>
            <person name="Han C."/>
            <person name="Goodwin L."/>
            <person name="Pitluck S."/>
            <person name="Pagani I."/>
            <person name="Ivanova N."/>
            <person name="Mavromatis K."/>
            <person name="Mikhailova N."/>
            <person name="Pati A."/>
            <person name="Chen A."/>
            <person name="Palaniappan K."/>
            <person name="Land M."/>
            <person name="Hauser L."/>
            <person name="Chang Y.J."/>
            <person name="Jeffries C.D."/>
            <person name="Djao O.D."/>
            <person name="Rohde M."/>
            <person name="Sikorski J."/>
            <person name="Goker M."/>
            <person name="Woyke T."/>
            <person name="Bristow J."/>
            <person name="Eisen J.A."/>
            <person name="Markowitz V."/>
            <person name="Hugenholtz P."/>
            <person name="Kyrpides N.C."/>
            <person name="Klenk H.P."/>
        </authorList>
    </citation>
    <scope>NUCLEOTIDE SEQUENCE [LARGE SCALE GENOMIC DNA]</scope>
    <source>
        <strain evidence="3">ATCC 23218 / DSM 43111 / CIP 107115 / JCM 7437 / KCTC 9190 / NBRC 14626 / NCTC 10488 / NRRL B-5397 / IMRU 509</strain>
    </source>
</reference>
<dbReference type="EMBL" id="CP002040">
    <property type="protein sequence ID" value="ADH69242.1"/>
    <property type="molecule type" value="Genomic_DNA"/>
</dbReference>
<gene>
    <name evidence="2" type="ordered locus">Ndas_3845</name>
</gene>
<dbReference type="RefSeq" id="WP_013154849.1">
    <property type="nucleotide sequence ID" value="NC_014210.1"/>
</dbReference>
<evidence type="ECO:0000313" key="2">
    <source>
        <dbReference type="EMBL" id="ADH69242.1"/>
    </source>
</evidence>
<protein>
    <submittedName>
        <fullName evidence="2">Uncharacterized protein</fullName>
    </submittedName>
</protein>
<sequence>MAVLAVIAVLAGASFLGGGLAFGGRMTDLVAAVRNSEPSAEPGGEPTREAPTGDPAPTAAPAPTGEPLPTDEPSAEPTDPPSSGAENLISSEELIDELRRDFEIDARLDITDEVCGSDPGAEETTLFQCTSSMDTNLVRVAAFENSGIAMIAAMAMLESEENTAADIQDACHFVLVWFEENGLDQQERDDMAEATREIAGCP</sequence>
<keyword evidence="3" id="KW-1185">Reference proteome</keyword>
<dbReference type="AlphaFoldDB" id="D7B5Z9"/>